<sequence length="426" mass="50136">MKKIFYAFLASVAGIFILNRIVYKEVPETVKKPLLSEVKRYQHPVKSISFNDTDFNDLKIFDSILTGNKVLMLGENTHRDGQTFKAKSRLIRYLHEHLGYNVVLYEAGQYDSWMMNQEMNTHKMKVSADSIGGLGLFDFWWANYETKPLISYFQRTKAMKNPITVGGFDIQMSGGVLFDKRAGLIKDFLSRNKIDLKKYPLFSKNIDNLYYFIYDYYVNKRLNEKQKKQFLEEIKHIENAVLRLNKNEENTIYARYFNDMRNNYYKAWKFKVGSMPSMQFRDSLMAKNVIHQIDSVYKDQKVIIWCANIHTFAQRYSKDYLPLGTYIKNKYGKASYMIDFSSYARQNPVNGNTIEKPGKFAVENVFHDTKTPYFFINLREIPSTSFLKKGFVSTINQGMDEKKQWSSLFDGIFYIDINKNPTYPKK</sequence>
<evidence type="ECO:0000313" key="1">
    <source>
        <dbReference type="EMBL" id="KFF12915.1"/>
    </source>
</evidence>
<name>A0A086A8A1_9FLAO</name>
<dbReference type="Pfam" id="PF05139">
    <property type="entry name" value="Erythro_esteras"/>
    <property type="match status" value="1"/>
</dbReference>
<dbReference type="PANTHER" id="PTHR31299:SF0">
    <property type="entry name" value="ESTERASE, PUTATIVE (AFU_ORTHOLOGUE AFUA_1G05850)-RELATED"/>
    <property type="match status" value="1"/>
</dbReference>
<organism evidence="1 2">
    <name type="scientific">Chryseobacterium soli</name>
    <dbReference type="NCBI Taxonomy" id="445961"/>
    <lineage>
        <taxon>Bacteria</taxon>
        <taxon>Pseudomonadati</taxon>
        <taxon>Bacteroidota</taxon>
        <taxon>Flavobacteriia</taxon>
        <taxon>Flavobacteriales</taxon>
        <taxon>Weeksellaceae</taxon>
        <taxon>Chryseobacterium group</taxon>
        <taxon>Chryseobacterium</taxon>
    </lineage>
</organism>
<dbReference type="Gene3D" id="3.40.1660.10">
    <property type="entry name" value="EreA-like (biosynthetic domain)"/>
    <property type="match status" value="2"/>
</dbReference>
<keyword evidence="2" id="KW-1185">Reference proteome</keyword>
<dbReference type="STRING" id="445961.IW15_09035"/>
<dbReference type="AlphaFoldDB" id="A0A086A8A1"/>
<evidence type="ECO:0000313" key="2">
    <source>
        <dbReference type="Proteomes" id="UP000028705"/>
    </source>
</evidence>
<dbReference type="OrthoDB" id="9810066at2"/>
<dbReference type="InterPro" id="IPR052036">
    <property type="entry name" value="Hydrolase/PRTase-associated"/>
</dbReference>
<dbReference type="SUPFAM" id="SSF159501">
    <property type="entry name" value="EreA/ChaN-like"/>
    <property type="match status" value="1"/>
</dbReference>
<protein>
    <recommendedName>
        <fullName evidence="3">Erythromycin esterase</fullName>
    </recommendedName>
</protein>
<dbReference type="PANTHER" id="PTHR31299">
    <property type="entry name" value="ESTERASE, PUTATIVE (AFU_ORTHOLOGUE AFUA_1G05850)-RELATED"/>
    <property type="match status" value="1"/>
</dbReference>
<dbReference type="InterPro" id="IPR007815">
    <property type="entry name" value="Emycin_Estase"/>
</dbReference>
<dbReference type="EMBL" id="JPRH01000003">
    <property type="protein sequence ID" value="KFF12915.1"/>
    <property type="molecule type" value="Genomic_DNA"/>
</dbReference>
<evidence type="ECO:0008006" key="3">
    <source>
        <dbReference type="Google" id="ProtNLM"/>
    </source>
</evidence>
<reference evidence="1 2" key="1">
    <citation type="submission" date="2014-07" db="EMBL/GenBank/DDBJ databases">
        <title>Genome of Chryseobacterium soli DSM 19298.</title>
        <authorList>
            <person name="Stropko S.J."/>
            <person name="Pipes S.E."/>
            <person name="Newman J."/>
        </authorList>
    </citation>
    <scope>NUCLEOTIDE SEQUENCE [LARGE SCALE GENOMIC DNA]</scope>
    <source>
        <strain evidence="1 2">DSM 19298</strain>
    </source>
</reference>
<dbReference type="RefSeq" id="WP_034710640.1">
    <property type="nucleotide sequence ID" value="NZ_JPRH01000003.1"/>
</dbReference>
<proteinExistence type="predicted"/>
<dbReference type="GO" id="GO:0046677">
    <property type="term" value="P:response to antibiotic"/>
    <property type="evidence" value="ECO:0007669"/>
    <property type="project" value="InterPro"/>
</dbReference>
<dbReference type="eggNOG" id="COG2312">
    <property type="taxonomic scope" value="Bacteria"/>
</dbReference>
<dbReference type="Proteomes" id="UP000028705">
    <property type="component" value="Unassembled WGS sequence"/>
</dbReference>
<dbReference type="CDD" id="cd14728">
    <property type="entry name" value="Ere-like"/>
    <property type="match status" value="1"/>
</dbReference>
<comment type="caution">
    <text evidence="1">The sequence shown here is derived from an EMBL/GenBank/DDBJ whole genome shotgun (WGS) entry which is preliminary data.</text>
</comment>
<gene>
    <name evidence="1" type="ORF">IW15_09035</name>
</gene>
<accession>A0A086A8A1</accession>